<dbReference type="EMBL" id="MU032347">
    <property type="protein sequence ID" value="KAF3765917.1"/>
    <property type="molecule type" value="Genomic_DNA"/>
</dbReference>
<protein>
    <submittedName>
        <fullName evidence="1">Uncharacterized protein</fullName>
    </submittedName>
</protein>
<proteinExistence type="predicted"/>
<gene>
    <name evidence="1" type="ORF">M406DRAFT_257008</name>
</gene>
<evidence type="ECO:0000313" key="1">
    <source>
        <dbReference type="EMBL" id="KAF3765917.1"/>
    </source>
</evidence>
<organism evidence="1 2">
    <name type="scientific">Cryphonectria parasitica (strain ATCC 38755 / EP155)</name>
    <dbReference type="NCBI Taxonomy" id="660469"/>
    <lineage>
        <taxon>Eukaryota</taxon>
        <taxon>Fungi</taxon>
        <taxon>Dikarya</taxon>
        <taxon>Ascomycota</taxon>
        <taxon>Pezizomycotina</taxon>
        <taxon>Sordariomycetes</taxon>
        <taxon>Sordariomycetidae</taxon>
        <taxon>Diaporthales</taxon>
        <taxon>Cryphonectriaceae</taxon>
        <taxon>Cryphonectria-Endothia species complex</taxon>
        <taxon>Cryphonectria</taxon>
    </lineage>
</organism>
<reference evidence="1" key="1">
    <citation type="journal article" date="2020" name="Phytopathology">
        <title>Genome sequence of the chestnut blight fungus Cryphonectria parasitica EP155: A fundamental resource for an archetypical invasive plant pathogen.</title>
        <authorList>
            <person name="Crouch J.A."/>
            <person name="Dawe A."/>
            <person name="Aerts A."/>
            <person name="Barry K."/>
            <person name="Churchill A.C.L."/>
            <person name="Grimwood J."/>
            <person name="Hillman B."/>
            <person name="Milgroom M.G."/>
            <person name="Pangilinan J."/>
            <person name="Smith M."/>
            <person name="Salamov A."/>
            <person name="Schmutz J."/>
            <person name="Yadav J."/>
            <person name="Grigoriev I.V."/>
            <person name="Nuss D."/>
        </authorList>
    </citation>
    <scope>NUCLEOTIDE SEQUENCE</scope>
    <source>
        <strain evidence="1">EP155</strain>
    </source>
</reference>
<dbReference type="RefSeq" id="XP_040776878.1">
    <property type="nucleotide sequence ID" value="XM_040917144.1"/>
</dbReference>
<accession>A0A9P5CPY9</accession>
<sequence>KINKPAIYNSNQKTLYEFLIYCRVYFLYYAIQFIIEFEKVILAETYFEKNALI</sequence>
<name>A0A9P5CPY9_CRYP1</name>
<evidence type="ECO:0000313" key="2">
    <source>
        <dbReference type="Proteomes" id="UP000803844"/>
    </source>
</evidence>
<feature type="non-terminal residue" evidence="1">
    <location>
        <position position="1"/>
    </location>
</feature>
<dbReference type="GeneID" id="63834273"/>
<dbReference type="AlphaFoldDB" id="A0A9P5CPY9"/>
<dbReference type="Proteomes" id="UP000803844">
    <property type="component" value="Unassembled WGS sequence"/>
</dbReference>
<comment type="caution">
    <text evidence="1">The sequence shown here is derived from an EMBL/GenBank/DDBJ whole genome shotgun (WGS) entry which is preliminary data.</text>
</comment>
<keyword evidence="2" id="KW-1185">Reference proteome</keyword>